<dbReference type="InterPro" id="IPR051470">
    <property type="entry name" value="Thiol:disulfide_interchange"/>
</dbReference>
<evidence type="ECO:0000256" key="5">
    <source>
        <dbReference type="ARBA" id="ARBA00023157"/>
    </source>
</evidence>
<dbReference type="InterPro" id="IPR033954">
    <property type="entry name" value="DiS-bond_Isoase_DsbC/G"/>
</dbReference>
<dbReference type="FunCoup" id="A0A1B1YV43">
    <property type="interactions" value="93"/>
</dbReference>
<gene>
    <name evidence="10" type="ORF">PG2T_10190</name>
</gene>
<dbReference type="Pfam" id="PF13098">
    <property type="entry name" value="Thioredoxin_2"/>
    <property type="match status" value="1"/>
</dbReference>
<comment type="function">
    <text evidence="7">Required for disulfide bond formation in some periplasmic proteins. Acts by transferring its disulfide bond to other proteins and is reduced in the process.</text>
</comment>
<evidence type="ECO:0000313" key="11">
    <source>
        <dbReference type="Proteomes" id="UP000092952"/>
    </source>
</evidence>
<dbReference type="SUPFAM" id="SSF52833">
    <property type="entry name" value="Thioredoxin-like"/>
    <property type="match status" value="1"/>
</dbReference>
<comment type="similarity">
    <text evidence="2 7">Belongs to the thioredoxin family. DsbC subfamily.</text>
</comment>
<dbReference type="SUPFAM" id="SSF54423">
    <property type="entry name" value="DsbC/DsbG N-terminal domain-like"/>
    <property type="match status" value="1"/>
</dbReference>
<dbReference type="InterPro" id="IPR036249">
    <property type="entry name" value="Thioredoxin-like_sf"/>
</dbReference>
<dbReference type="PANTHER" id="PTHR35272">
    <property type="entry name" value="THIOL:DISULFIDE INTERCHANGE PROTEIN DSBC-RELATED"/>
    <property type="match status" value="1"/>
</dbReference>
<keyword evidence="3 7" id="KW-0732">Signal</keyword>
<reference evidence="11" key="1">
    <citation type="submission" date="2016-03" db="EMBL/GenBank/DDBJ databases">
        <title>Complete genome sequence of Solimmundus cernigliae, representing a novel lineage of polycyclic aromatic hydrocarbon degraders within the Gammaproteobacteria.</title>
        <authorList>
            <person name="Singleton D.R."/>
            <person name="Dickey A.N."/>
            <person name="Scholl E.H."/>
            <person name="Wright F.A."/>
            <person name="Aitken M.D."/>
        </authorList>
    </citation>
    <scope>NUCLEOTIDE SEQUENCE [LARGE SCALE GENOMIC DNA]</scope>
    <source>
        <strain evidence="11">TR3.2</strain>
    </source>
</reference>
<evidence type="ECO:0000256" key="2">
    <source>
        <dbReference type="ARBA" id="ARBA00009813"/>
    </source>
</evidence>
<dbReference type="Pfam" id="PF10411">
    <property type="entry name" value="DsbC_N"/>
    <property type="match status" value="1"/>
</dbReference>
<keyword evidence="11" id="KW-1185">Reference proteome</keyword>
<evidence type="ECO:0000259" key="9">
    <source>
        <dbReference type="Pfam" id="PF13098"/>
    </source>
</evidence>
<evidence type="ECO:0000313" key="10">
    <source>
        <dbReference type="EMBL" id="ANX04513.1"/>
    </source>
</evidence>
<protein>
    <recommendedName>
        <fullName evidence="7">Thiol:disulfide interchange protein</fullName>
    </recommendedName>
</protein>
<dbReference type="GO" id="GO:0042597">
    <property type="term" value="C:periplasmic space"/>
    <property type="evidence" value="ECO:0007669"/>
    <property type="project" value="UniProtKB-SubCell"/>
</dbReference>
<dbReference type="InterPro" id="IPR012336">
    <property type="entry name" value="Thioredoxin-like_fold"/>
</dbReference>
<dbReference type="EMBL" id="CP014671">
    <property type="protein sequence ID" value="ANX04513.1"/>
    <property type="molecule type" value="Genomic_DNA"/>
</dbReference>
<dbReference type="InParanoid" id="A0A1B1YV43"/>
<comment type="subcellular location">
    <subcellularLocation>
        <location evidence="1 7">Periplasm</location>
    </subcellularLocation>
</comment>
<dbReference type="STRING" id="1810504.PG2T_10190"/>
<dbReference type="CDD" id="cd03020">
    <property type="entry name" value="DsbA_DsbC_DsbG"/>
    <property type="match status" value="1"/>
</dbReference>
<dbReference type="KEGG" id="gbi:PG2T_10190"/>
<feature type="domain" description="Disulphide bond isomerase DsbC/G N-terminal" evidence="8">
    <location>
        <begin position="14"/>
        <end position="75"/>
    </location>
</feature>
<evidence type="ECO:0000256" key="4">
    <source>
        <dbReference type="ARBA" id="ARBA00022764"/>
    </source>
</evidence>
<evidence type="ECO:0000259" key="8">
    <source>
        <dbReference type="Pfam" id="PF10411"/>
    </source>
</evidence>
<accession>A0A1B1YV43</accession>
<organism evidence="10 11">
    <name type="scientific">Immundisolibacter cernigliae</name>
    <dbReference type="NCBI Taxonomy" id="1810504"/>
    <lineage>
        <taxon>Bacteria</taxon>
        <taxon>Pseudomonadati</taxon>
        <taxon>Pseudomonadota</taxon>
        <taxon>Gammaproteobacteria</taxon>
        <taxon>Immundisolibacterales</taxon>
        <taxon>Immundisolibacteraceae</taxon>
        <taxon>Immundisolibacter</taxon>
    </lineage>
</organism>
<feature type="domain" description="Thioredoxin-like fold" evidence="9">
    <location>
        <begin position="110"/>
        <end position="231"/>
    </location>
</feature>
<evidence type="ECO:0000256" key="3">
    <source>
        <dbReference type="ARBA" id="ARBA00022729"/>
    </source>
</evidence>
<name>A0A1B1YV43_9GAMM</name>
<keyword evidence="6 7" id="KW-0676">Redox-active center</keyword>
<evidence type="ECO:0000256" key="7">
    <source>
        <dbReference type="RuleBase" id="RU364038"/>
    </source>
</evidence>
<keyword evidence="4 7" id="KW-0574">Periplasm</keyword>
<dbReference type="PANTHER" id="PTHR35272:SF3">
    <property type="entry name" value="THIOL:DISULFIDE INTERCHANGE PROTEIN DSBC"/>
    <property type="match status" value="1"/>
</dbReference>
<dbReference type="InterPro" id="IPR009094">
    <property type="entry name" value="DiS-bond_isomerase_DsbC/G_N_sf"/>
</dbReference>
<dbReference type="Gene3D" id="3.40.30.10">
    <property type="entry name" value="Glutaredoxin"/>
    <property type="match status" value="1"/>
</dbReference>
<keyword evidence="5" id="KW-1015">Disulfide bond</keyword>
<sequence length="236" mass="25337">MTLLTVTDARADTPPALAAVLAKVSPDAPPTSVQPSAIPGLYEVIFGSTVYYFSADGKHMLGGPLVELASRRNLSAAALQKVEREQLMPQRVAFLKELRDADAIVFAAAKPQHRITVFTDIDCGYCRELHRHVGQYNAAGISVRYVAFPRAGEGSESFKKAENVWCAADRKAALTDAKAGKTVPDKVCENPVAEQFHAGEKIGVSGTPAILLDDGRLLPGYVPPDELKRVLEQPAG</sequence>
<dbReference type="Proteomes" id="UP000092952">
    <property type="component" value="Chromosome"/>
</dbReference>
<dbReference type="InterPro" id="IPR018950">
    <property type="entry name" value="DiS-bond_isomerase_DsbC/G_N"/>
</dbReference>
<proteinExistence type="inferred from homology"/>
<evidence type="ECO:0000256" key="6">
    <source>
        <dbReference type="ARBA" id="ARBA00023284"/>
    </source>
</evidence>
<dbReference type="Gene3D" id="3.10.450.70">
    <property type="entry name" value="Disulphide bond isomerase, DsbC/G, N-terminal"/>
    <property type="match status" value="1"/>
</dbReference>
<evidence type="ECO:0000256" key="1">
    <source>
        <dbReference type="ARBA" id="ARBA00004418"/>
    </source>
</evidence>
<dbReference type="AlphaFoldDB" id="A0A1B1YV43"/>